<dbReference type="Pfam" id="PF21140">
    <property type="entry name" value="eIF4G1-like_eIF4E-bd"/>
    <property type="match status" value="1"/>
</dbReference>
<dbReference type="Proteomes" id="UP001187531">
    <property type="component" value="Unassembled WGS sequence"/>
</dbReference>
<feature type="compositionally biased region" description="Basic and acidic residues" evidence="1">
    <location>
        <begin position="387"/>
        <end position="418"/>
    </location>
</feature>
<dbReference type="GO" id="GO:0003729">
    <property type="term" value="F:mRNA binding"/>
    <property type="evidence" value="ECO:0007669"/>
    <property type="project" value="TreeGrafter"/>
</dbReference>
<feature type="domain" description="MIF4G" evidence="2">
    <location>
        <begin position="157"/>
        <end position="383"/>
    </location>
</feature>
<dbReference type="GO" id="GO:0003743">
    <property type="term" value="F:translation initiation factor activity"/>
    <property type="evidence" value="ECO:0007669"/>
    <property type="project" value="TreeGrafter"/>
</dbReference>
<dbReference type="AlphaFoldDB" id="A0AA88I612"/>
<protein>
    <recommendedName>
        <fullName evidence="2">MIF4G domain-containing protein</fullName>
    </recommendedName>
</protein>
<keyword evidence="4" id="KW-1185">Reference proteome</keyword>
<gene>
    <name evidence="3" type="ORF">QYM36_004409</name>
</gene>
<dbReference type="SUPFAM" id="SSF48371">
    <property type="entry name" value="ARM repeat"/>
    <property type="match status" value="1"/>
</dbReference>
<feature type="region of interest" description="Disordered" evidence="1">
    <location>
        <begin position="387"/>
        <end position="491"/>
    </location>
</feature>
<dbReference type="InterPro" id="IPR003890">
    <property type="entry name" value="MIF4G-like_typ-3"/>
</dbReference>
<reference evidence="3" key="1">
    <citation type="submission" date="2023-07" db="EMBL/GenBank/DDBJ databases">
        <title>Chromosome-level genome assembly of Artemia franciscana.</title>
        <authorList>
            <person name="Jo E."/>
        </authorList>
    </citation>
    <scope>NUCLEOTIDE SEQUENCE</scope>
    <source>
        <tissue evidence="3">Whole body</tissue>
    </source>
</reference>
<comment type="caution">
    <text evidence="3">The sequence shown here is derived from an EMBL/GenBank/DDBJ whole genome shotgun (WGS) entry which is preliminary data.</text>
</comment>
<feature type="compositionally biased region" description="Basic and acidic residues" evidence="1">
    <location>
        <begin position="469"/>
        <end position="480"/>
    </location>
</feature>
<dbReference type="InterPro" id="IPR049485">
    <property type="entry name" value="eIF4G1-like_eIF4E-bd"/>
</dbReference>
<proteinExistence type="predicted"/>
<feature type="compositionally biased region" description="Polar residues" evidence="1">
    <location>
        <begin position="422"/>
        <end position="434"/>
    </location>
</feature>
<dbReference type="EMBL" id="JAVRJZ010000007">
    <property type="protein sequence ID" value="KAK2720516.1"/>
    <property type="molecule type" value="Genomic_DNA"/>
</dbReference>
<organism evidence="3 4">
    <name type="scientific">Artemia franciscana</name>
    <name type="common">Brine shrimp</name>
    <name type="synonym">Artemia sanfranciscana</name>
    <dbReference type="NCBI Taxonomy" id="6661"/>
    <lineage>
        <taxon>Eukaryota</taxon>
        <taxon>Metazoa</taxon>
        <taxon>Ecdysozoa</taxon>
        <taxon>Arthropoda</taxon>
        <taxon>Crustacea</taxon>
        <taxon>Branchiopoda</taxon>
        <taxon>Anostraca</taxon>
        <taxon>Artemiidae</taxon>
        <taxon>Artemia</taxon>
    </lineage>
</organism>
<name>A0AA88I612_ARTSF</name>
<dbReference type="InterPro" id="IPR016024">
    <property type="entry name" value="ARM-type_fold"/>
</dbReference>
<feature type="compositionally biased region" description="Basic and acidic residues" evidence="1">
    <location>
        <begin position="436"/>
        <end position="458"/>
    </location>
</feature>
<dbReference type="Gene3D" id="1.25.40.180">
    <property type="match status" value="1"/>
</dbReference>
<dbReference type="PANTHER" id="PTHR23253">
    <property type="entry name" value="EUKARYOTIC TRANSLATION INITIATION FACTOR 4 GAMMA"/>
    <property type="match status" value="1"/>
</dbReference>
<dbReference type="Pfam" id="PF02854">
    <property type="entry name" value="MIF4G"/>
    <property type="match status" value="1"/>
</dbReference>
<accession>A0AA88I612</accession>
<dbReference type="PANTHER" id="PTHR23253:SF78">
    <property type="entry name" value="EUKARYOTIC TRANSLATION INITIATION FACTOR 4G1, ISOFORM B-RELATED"/>
    <property type="match status" value="1"/>
</dbReference>
<evidence type="ECO:0000256" key="1">
    <source>
        <dbReference type="SAM" id="MobiDB-lite"/>
    </source>
</evidence>
<evidence type="ECO:0000313" key="3">
    <source>
        <dbReference type="EMBL" id="KAK2720516.1"/>
    </source>
</evidence>
<sequence>MLKLPVPEIKQQETSSVRLLYAYEEGQWSPLNPGGKRRYDRGFLKKIQDSPLAQISPNIPAEIFKQRDNQNQRQNQVPNRCDNVGAELRSPMQEDRTPIVINVPVAQSCCNGKFSVTATQKLEKAWVPRNIAKQKVIDLEEQKKVPDLEEQKTIDLKYSIRGKLNKLTPENFEKVSKDIWAIEVDTEERLRAIVQIFFDKVVDEQLYAPQYAELCKGMLEKDVPSASGPAKIGFQEVLIDRCLENLEKWKQEEEAIISIKKAVQEADTEEKQKKIQSELNDKEAKTKAFLLGNSEFIGELFILEMVSEKTLNDCISKLLKSRNEEELKCLCKLISTIGKTYEGKYRTKLDECLDEMKNLSQNRDLSTNIQFLIMDVLDLKKNEWMPRKQEEGPKKIAEIRGEAPKEGLKREQKERLEEEVFQQVSITKQRQMDNPPQRRDGKRGDDTKKSRSAVHDESWQTYQGKRGLGRKEIGPADRWSKRAGLASTAVQTSGGRYSVLRELQNCDKYYCKSY</sequence>
<dbReference type="SMART" id="SM00543">
    <property type="entry name" value="MIF4G"/>
    <property type="match status" value="1"/>
</dbReference>
<evidence type="ECO:0000313" key="4">
    <source>
        <dbReference type="Proteomes" id="UP001187531"/>
    </source>
</evidence>
<evidence type="ECO:0000259" key="2">
    <source>
        <dbReference type="SMART" id="SM00543"/>
    </source>
</evidence>
<dbReference type="GO" id="GO:0016281">
    <property type="term" value="C:eukaryotic translation initiation factor 4F complex"/>
    <property type="evidence" value="ECO:0007669"/>
    <property type="project" value="TreeGrafter"/>
</dbReference>